<evidence type="ECO:0000313" key="1">
    <source>
        <dbReference type="EMBL" id="SVC60006.1"/>
    </source>
</evidence>
<organism evidence="1">
    <name type="scientific">marine metagenome</name>
    <dbReference type="NCBI Taxonomy" id="408172"/>
    <lineage>
        <taxon>unclassified sequences</taxon>
        <taxon>metagenomes</taxon>
        <taxon>ecological metagenomes</taxon>
    </lineage>
</organism>
<gene>
    <name evidence="1" type="ORF">METZ01_LOCUS312860</name>
</gene>
<sequence>VIISTVTCKVFGKTTIELRDISELFTGYGDVFRKTFNLTDNAFNRIYKFKKDRGGFLVVIKDKKNVLGLFTLSFAEDNFLELGDLMKLDSTFPRETYAIAMESACNFVIKQNEQDGIYIYPNPYAITLEKMAGFKENSLYVRNVSLVLLNFIFLLPIQVYGGKVHNYWNFYKRKVIRNNVKVLPTRLTMFNLRIFKKAHNLNAKNSNIKIGFLYEFLPSEGFGDPFLVFGDKDFDVSKIGFEFCDNSA</sequence>
<protein>
    <submittedName>
        <fullName evidence="1">Uncharacterized protein</fullName>
    </submittedName>
</protein>
<dbReference type="AlphaFoldDB" id="A0A382NG14"/>
<dbReference type="EMBL" id="UINC01100161">
    <property type="protein sequence ID" value="SVC60006.1"/>
    <property type="molecule type" value="Genomic_DNA"/>
</dbReference>
<name>A0A382NG14_9ZZZZ</name>
<feature type="non-terminal residue" evidence="1">
    <location>
        <position position="1"/>
    </location>
</feature>
<reference evidence="1" key="1">
    <citation type="submission" date="2018-05" db="EMBL/GenBank/DDBJ databases">
        <authorList>
            <person name="Lanie J.A."/>
            <person name="Ng W.-L."/>
            <person name="Kazmierczak K.M."/>
            <person name="Andrzejewski T.M."/>
            <person name="Davidsen T.M."/>
            <person name="Wayne K.J."/>
            <person name="Tettelin H."/>
            <person name="Glass J.I."/>
            <person name="Rusch D."/>
            <person name="Podicherti R."/>
            <person name="Tsui H.-C.T."/>
            <person name="Winkler M.E."/>
        </authorList>
    </citation>
    <scope>NUCLEOTIDE SEQUENCE</scope>
</reference>
<accession>A0A382NG14</accession>
<proteinExistence type="predicted"/>